<dbReference type="Proteomes" id="UP001501578">
    <property type="component" value="Unassembled WGS sequence"/>
</dbReference>
<keyword evidence="3" id="KW-0808">Transferase</keyword>
<dbReference type="PANTHER" id="PTHR30576:SF0">
    <property type="entry name" value="UNDECAPRENYL-PHOSPHATE N-ACETYLGALACTOSAMINYL 1-PHOSPHATE TRANSFERASE-RELATED"/>
    <property type="match status" value="1"/>
</dbReference>
<reference evidence="10" key="1">
    <citation type="journal article" date="2019" name="Int. J. Syst. Evol. Microbiol.">
        <title>The Global Catalogue of Microorganisms (GCM) 10K type strain sequencing project: providing services to taxonomists for standard genome sequencing and annotation.</title>
        <authorList>
            <consortium name="The Broad Institute Genomics Platform"/>
            <consortium name="The Broad Institute Genome Sequencing Center for Infectious Disease"/>
            <person name="Wu L."/>
            <person name="Ma J."/>
        </authorList>
    </citation>
    <scope>NUCLEOTIDE SEQUENCE [LARGE SCALE GENOMIC DNA]</scope>
    <source>
        <strain evidence="10">JCM 11136</strain>
    </source>
</reference>
<feature type="transmembrane region" description="Helical" evidence="7">
    <location>
        <begin position="116"/>
        <end position="138"/>
    </location>
</feature>
<evidence type="ECO:0000313" key="10">
    <source>
        <dbReference type="Proteomes" id="UP001501578"/>
    </source>
</evidence>
<dbReference type="InterPro" id="IPR003362">
    <property type="entry name" value="Bact_transf"/>
</dbReference>
<evidence type="ECO:0000256" key="6">
    <source>
        <dbReference type="ARBA" id="ARBA00023136"/>
    </source>
</evidence>
<name>A0ABP3ZQG9_9ACTN</name>
<dbReference type="PANTHER" id="PTHR30576">
    <property type="entry name" value="COLANIC BIOSYNTHESIS UDP-GLUCOSE LIPID CARRIER TRANSFERASE"/>
    <property type="match status" value="1"/>
</dbReference>
<feature type="domain" description="Bacterial sugar transferase" evidence="8">
    <location>
        <begin position="278"/>
        <end position="459"/>
    </location>
</feature>
<evidence type="ECO:0000256" key="5">
    <source>
        <dbReference type="ARBA" id="ARBA00022989"/>
    </source>
</evidence>
<proteinExistence type="inferred from homology"/>
<comment type="similarity">
    <text evidence="2">Belongs to the bacterial sugar transferase family.</text>
</comment>
<sequence>MAATLQKNSPTRAARASNRPAYGVRLRAVRVCGLLAGIGRETACLQGAAVAAGWTVTSVIAATTIALTLNASLRPAHDARPVWSCAPRYACVGLVTLMLEPALTRGITTAVAWQTWLLAGAVYALLTCALLACWAALLRTVRRRGPHRRAVVVCASEHGRRLANTLAEHPEFGITPVGFVDDTWPIGTSHDGLPVLGTLANCADTLRATGSRTLVVAGDLSLSRTLVDALDARGHEILYAPAPDSLVLDFVPRRRHIRSFPVLPMAPRAQRRPGWGTKRLLDIAMALTALTLTAPVLAACLLAARVEGGPGVLFRQRRVGLGGRCFEMLKIRTIIPSDAHESATRWSVGSSHFTGPVGRMLRRTSLDELPQLWNVLRGDMSMVGPRPERPYFVEQFSRSIDHYGLRHRVPVGITGWAQIHGLRGDTSIEDRARFDNHYIDDWSPGLDLRILWRTVACVLRLGGA</sequence>
<keyword evidence="6 7" id="KW-0472">Membrane</keyword>
<gene>
    <name evidence="9" type="ORF">GCM10009560_25690</name>
</gene>
<evidence type="ECO:0000256" key="1">
    <source>
        <dbReference type="ARBA" id="ARBA00004141"/>
    </source>
</evidence>
<dbReference type="Pfam" id="PF02397">
    <property type="entry name" value="Bac_transf"/>
    <property type="match status" value="1"/>
</dbReference>
<evidence type="ECO:0000256" key="4">
    <source>
        <dbReference type="ARBA" id="ARBA00022692"/>
    </source>
</evidence>
<dbReference type="InterPro" id="IPR017475">
    <property type="entry name" value="EPS_sugar_tfrase"/>
</dbReference>
<evidence type="ECO:0000259" key="8">
    <source>
        <dbReference type="Pfam" id="PF02397"/>
    </source>
</evidence>
<dbReference type="NCBIfam" id="TIGR03025">
    <property type="entry name" value="EPS_sugtrans"/>
    <property type="match status" value="1"/>
</dbReference>
<feature type="transmembrane region" description="Helical" evidence="7">
    <location>
        <begin position="280"/>
        <end position="304"/>
    </location>
</feature>
<feature type="transmembrane region" description="Helical" evidence="7">
    <location>
        <begin position="51"/>
        <end position="73"/>
    </location>
</feature>
<evidence type="ECO:0000256" key="3">
    <source>
        <dbReference type="ARBA" id="ARBA00022679"/>
    </source>
</evidence>
<evidence type="ECO:0000313" key="9">
    <source>
        <dbReference type="EMBL" id="GAA0924728.1"/>
    </source>
</evidence>
<keyword evidence="10" id="KW-1185">Reference proteome</keyword>
<dbReference type="Pfam" id="PF13727">
    <property type="entry name" value="CoA_binding_3"/>
    <property type="match status" value="1"/>
</dbReference>
<organism evidence="9 10">
    <name type="scientific">Nonomuraea longicatena</name>
    <dbReference type="NCBI Taxonomy" id="83682"/>
    <lineage>
        <taxon>Bacteria</taxon>
        <taxon>Bacillati</taxon>
        <taxon>Actinomycetota</taxon>
        <taxon>Actinomycetes</taxon>
        <taxon>Streptosporangiales</taxon>
        <taxon>Streptosporangiaceae</taxon>
        <taxon>Nonomuraea</taxon>
    </lineage>
</organism>
<dbReference type="Gene3D" id="3.40.50.720">
    <property type="entry name" value="NAD(P)-binding Rossmann-like Domain"/>
    <property type="match status" value="1"/>
</dbReference>
<evidence type="ECO:0000256" key="7">
    <source>
        <dbReference type="SAM" id="Phobius"/>
    </source>
</evidence>
<accession>A0ABP3ZQG9</accession>
<keyword evidence="5 7" id="KW-1133">Transmembrane helix</keyword>
<protein>
    <submittedName>
        <fullName evidence="9">Exopolysaccharide biosynthesis polyprenyl glycosylphosphotransferase</fullName>
    </submittedName>
</protein>
<comment type="subcellular location">
    <subcellularLocation>
        <location evidence="1">Membrane</location>
        <topology evidence="1">Multi-pass membrane protein</topology>
    </subcellularLocation>
</comment>
<evidence type="ECO:0000256" key="2">
    <source>
        <dbReference type="ARBA" id="ARBA00006464"/>
    </source>
</evidence>
<keyword evidence="4 7" id="KW-0812">Transmembrane</keyword>
<dbReference type="EMBL" id="BAAAHQ010000011">
    <property type="protein sequence ID" value="GAA0924728.1"/>
    <property type="molecule type" value="Genomic_DNA"/>
</dbReference>
<dbReference type="RefSeq" id="WP_343950039.1">
    <property type="nucleotide sequence ID" value="NZ_BAAAHQ010000011.1"/>
</dbReference>
<comment type="caution">
    <text evidence="9">The sequence shown here is derived from an EMBL/GenBank/DDBJ whole genome shotgun (WGS) entry which is preliminary data.</text>
</comment>